<dbReference type="GO" id="GO:0005524">
    <property type="term" value="F:ATP binding"/>
    <property type="evidence" value="ECO:0007669"/>
    <property type="project" value="InterPro"/>
</dbReference>
<dbReference type="Gene3D" id="3.30.200.20">
    <property type="entry name" value="Phosphorylase Kinase, domain 1"/>
    <property type="match status" value="1"/>
</dbReference>
<evidence type="ECO:0000313" key="3">
    <source>
        <dbReference type="EMBL" id="MCL7037546.1"/>
    </source>
</evidence>
<comment type="caution">
    <text evidence="3">The sequence shown here is derived from an EMBL/GenBank/DDBJ whole genome shotgun (WGS) entry which is preliminary data.</text>
</comment>
<dbReference type="Proteomes" id="UP001177140">
    <property type="component" value="Unassembled WGS sequence"/>
</dbReference>
<feature type="domain" description="Protein kinase" evidence="2">
    <location>
        <begin position="13"/>
        <end position="272"/>
    </location>
</feature>
<dbReference type="InterPro" id="IPR011009">
    <property type="entry name" value="Kinase-like_dom_sf"/>
</dbReference>
<gene>
    <name evidence="3" type="ORF">MKW94_000203</name>
</gene>
<dbReference type="SUPFAM" id="SSF56112">
    <property type="entry name" value="Protein kinase-like (PK-like)"/>
    <property type="match status" value="1"/>
</dbReference>
<accession>A0AA41SK56</accession>
<dbReference type="InterPro" id="IPR050235">
    <property type="entry name" value="CK1_Ser-Thr_kinase"/>
</dbReference>
<dbReference type="PANTHER" id="PTHR11909">
    <property type="entry name" value="CASEIN KINASE-RELATED"/>
    <property type="match status" value="1"/>
</dbReference>
<evidence type="ECO:0000256" key="1">
    <source>
        <dbReference type="ARBA" id="ARBA00005926"/>
    </source>
</evidence>
<name>A0AA41SK56_PAPNU</name>
<proteinExistence type="inferred from homology"/>
<organism evidence="3 4">
    <name type="scientific">Papaver nudicaule</name>
    <name type="common">Iceland poppy</name>
    <dbReference type="NCBI Taxonomy" id="74823"/>
    <lineage>
        <taxon>Eukaryota</taxon>
        <taxon>Viridiplantae</taxon>
        <taxon>Streptophyta</taxon>
        <taxon>Embryophyta</taxon>
        <taxon>Tracheophyta</taxon>
        <taxon>Spermatophyta</taxon>
        <taxon>Magnoliopsida</taxon>
        <taxon>Ranunculales</taxon>
        <taxon>Papaveraceae</taxon>
        <taxon>Papaveroideae</taxon>
        <taxon>Papaver</taxon>
    </lineage>
</organism>
<dbReference type="AlphaFoldDB" id="A0AA41SK56"/>
<dbReference type="Gene3D" id="1.10.510.10">
    <property type="entry name" value="Transferase(Phosphotransferase) domain 1"/>
    <property type="match status" value="2"/>
</dbReference>
<dbReference type="InterPro" id="IPR000719">
    <property type="entry name" value="Prot_kinase_dom"/>
</dbReference>
<comment type="similarity">
    <text evidence="1">Belongs to the protein kinase superfamily. CK1 Ser/Thr protein kinase family. Casein kinase I subfamily.</text>
</comment>
<reference evidence="3" key="1">
    <citation type="submission" date="2022-03" db="EMBL/GenBank/DDBJ databases">
        <title>A functionally conserved STORR gene fusion in Papaver species that diverged 16.8 million years ago.</title>
        <authorList>
            <person name="Catania T."/>
        </authorList>
    </citation>
    <scope>NUCLEOTIDE SEQUENCE</scope>
    <source>
        <strain evidence="3">S-191538</strain>
    </source>
</reference>
<dbReference type="PROSITE" id="PS50011">
    <property type="entry name" value="PROTEIN_KINASE_DOM"/>
    <property type="match status" value="1"/>
</dbReference>
<protein>
    <recommendedName>
        <fullName evidence="2">Protein kinase domain-containing protein</fullName>
    </recommendedName>
</protein>
<dbReference type="EMBL" id="JAJJMA010180388">
    <property type="protein sequence ID" value="MCL7037546.1"/>
    <property type="molecule type" value="Genomic_DNA"/>
</dbReference>
<dbReference type="GO" id="GO:0004672">
    <property type="term" value="F:protein kinase activity"/>
    <property type="evidence" value="ECO:0007669"/>
    <property type="project" value="InterPro"/>
</dbReference>
<keyword evidence="4" id="KW-1185">Reference proteome</keyword>
<dbReference type="SMART" id="SM00220">
    <property type="entry name" value="S_TKc"/>
    <property type="match status" value="1"/>
</dbReference>
<sequence>MHHELSCFIDGKFKLGPKITSGRFFHLYSGTDIQTGQDVTIMLESVNTKIPWLLRESKLYTRLRGGWGIPNSQWFGVQGEYNALVTDPLGTSLEDLFNRCNRKFTLKTVLMLVYFLISRVEAMHLKGYVHRDIGPANFFIRNKQHSQNRKVLVIIFFPSTNSSQILGRLCSIFHTFDLFNLAEQSRRDDLESLGYMLVYFLKGSLPWQKYESMRIWHRDEKIADKKMSTPVQVLCQSLPQEFAAYFFYCRSLRFDEKPDYAYLRRRFSDAFRREAIWFDKIPDKTVGNQDFCLL</sequence>
<evidence type="ECO:0000259" key="2">
    <source>
        <dbReference type="PROSITE" id="PS50011"/>
    </source>
</evidence>
<evidence type="ECO:0000313" key="4">
    <source>
        <dbReference type="Proteomes" id="UP001177140"/>
    </source>
</evidence>